<evidence type="ECO:0000256" key="7">
    <source>
        <dbReference type="ARBA" id="ARBA00022692"/>
    </source>
</evidence>
<accession>A0A2T5GPL6</accession>
<protein>
    <recommendedName>
        <fullName evidence="3">Type II secretion system protein N</fullName>
    </recommendedName>
    <alternativeName>
        <fullName evidence="10">General secretion pathway protein N</fullName>
    </alternativeName>
</protein>
<evidence type="ECO:0000256" key="6">
    <source>
        <dbReference type="ARBA" id="ARBA00022519"/>
    </source>
</evidence>
<evidence type="ECO:0000256" key="10">
    <source>
        <dbReference type="ARBA" id="ARBA00030772"/>
    </source>
</evidence>
<dbReference type="GO" id="GO:0005886">
    <property type="term" value="C:plasma membrane"/>
    <property type="evidence" value="ECO:0007669"/>
    <property type="project" value="UniProtKB-SubCell"/>
</dbReference>
<evidence type="ECO:0000256" key="8">
    <source>
        <dbReference type="ARBA" id="ARBA00022927"/>
    </source>
</evidence>
<reference evidence="11 12" key="1">
    <citation type="submission" date="2018-04" db="EMBL/GenBank/DDBJ databases">
        <title>Genomic Encyclopedia of Type Strains, Phase III (KMG-III): the genomes of soil and plant-associated and newly described type strains.</title>
        <authorList>
            <person name="Whitman W."/>
        </authorList>
    </citation>
    <scope>NUCLEOTIDE SEQUENCE [LARGE SCALE GENOMIC DNA]</scope>
    <source>
        <strain evidence="11 12">MA101b</strain>
    </source>
</reference>
<comment type="subcellular location">
    <subcellularLocation>
        <location evidence="1">Cell inner membrane</location>
    </subcellularLocation>
</comment>
<evidence type="ECO:0000313" key="12">
    <source>
        <dbReference type="Proteomes" id="UP000244189"/>
    </source>
</evidence>
<keyword evidence="5" id="KW-1003">Cell membrane</keyword>
<sequence length="241" mass="25155">MRRIRLRTGPAALFGMMLLVALIVFLPMRAVLGWTGIGDEGLVARRVSGTIWGATLTETRFGDLALGDLHARLSPLPLLVGRATIVFSGPDSVTAKPLRGSASVSRHGFGVDHMTATVATGRLFAPVPVAALDLDDVSVRFRDGQCDAAEGRVRATLAGDVGGIALPQSVSGTARCDGTALLLPLASQAGTESIALRIEGAGTYRAELSLRPSDPLAVQKLEQAGFVAGPNGYRLAIEGRF</sequence>
<keyword evidence="8" id="KW-0653">Protein transport</keyword>
<evidence type="ECO:0000256" key="9">
    <source>
        <dbReference type="ARBA" id="ARBA00023136"/>
    </source>
</evidence>
<dbReference type="InterPro" id="IPR022792">
    <property type="entry name" value="T2SS_protein-GspN"/>
</dbReference>
<dbReference type="GO" id="GO:0015627">
    <property type="term" value="C:type II protein secretion system complex"/>
    <property type="evidence" value="ECO:0007669"/>
    <property type="project" value="InterPro"/>
</dbReference>
<keyword evidence="9" id="KW-0472">Membrane</keyword>
<dbReference type="Proteomes" id="UP000244189">
    <property type="component" value="Unassembled WGS sequence"/>
</dbReference>
<organism evidence="11 12">
    <name type="scientific">Sphingomonas aurantiaca</name>
    <dbReference type="NCBI Taxonomy" id="185949"/>
    <lineage>
        <taxon>Bacteria</taxon>
        <taxon>Pseudomonadati</taxon>
        <taxon>Pseudomonadota</taxon>
        <taxon>Alphaproteobacteria</taxon>
        <taxon>Sphingomonadales</taxon>
        <taxon>Sphingomonadaceae</taxon>
        <taxon>Sphingomonas</taxon>
    </lineage>
</organism>
<proteinExistence type="inferred from homology"/>
<dbReference type="AlphaFoldDB" id="A0A2T5GPL6"/>
<evidence type="ECO:0000256" key="3">
    <source>
        <dbReference type="ARBA" id="ARBA00021563"/>
    </source>
</evidence>
<dbReference type="Pfam" id="PF01203">
    <property type="entry name" value="T2SSN"/>
    <property type="match status" value="1"/>
</dbReference>
<evidence type="ECO:0000256" key="5">
    <source>
        <dbReference type="ARBA" id="ARBA00022475"/>
    </source>
</evidence>
<keyword evidence="7" id="KW-0812">Transmembrane</keyword>
<gene>
    <name evidence="11" type="ORF">C8J26_1611</name>
</gene>
<evidence type="ECO:0000256" key="4">
    <source>
        <dbReference type="ARBA" id="ARBA00022448"/>
    </source>
</evidence>
<keyword evidence="4" id="KW-0813">Transport</keyword>
<dbReference type="GO" id="GO:0015628">
    <property type="term" value="P:protein secretion by the type II secretion system"/>
    <property type="evidence" value="ECO:0007669"/>
    <property type="project" value="InterPro"/>
</dbReference>
<evidence type="ECO:0000256" key="1">
    <source>
        <dbReference type="ARBA" id="ARBA00004533"/>
    </source>
</evidence>
<dbReference type="RefSeq" id="WP_107957422.1">
    <property type="nucleotide sequence ID" value="NZ_JASPFP010000001.1"/>
</dbReference>
<name>A0A2T5GPL6_9SPHN</name>
<evidence type="ECO:0000256" key="2">
    <source>
        <dbReference type="ARBA" id="ARBA00007208"/>
    </source>
</evidence>
<evidence type="ECO:0000313" key="11">
    <source>
        <dbReference type="EMBL" id="PTQ61284.1"/>
    </source>
</evidence>
<keyword evidence="6" id="KW-0997">Cell inner membrane</keyword>
<keyword evidence="12" id="KW-1185">Reference proteome</keyword>
<dbReference type="EMBL" id="QAOG01000002">
    <property type="protein sequence ID" value="PTQ61284.1"/>
    <property type="molecule type" value="Genomic_DNA"/>
</dbReference>
<comment type="caution">
    <text evidence="11">The sequence shown here is derived from an EMBL/GenBank/DDBJ whole genome shotgun (WGS) entry which is preliminary data.</text>
</comment>
<comment type="similarity">
    <text evidence="2">Belongs to the GSP N family.</text>
</comment>